<feature type="region of interest" description="Disordered" evidence="1">
    <location>
        <begin position="75"/>
        <end position="98"/>
    </location>
</feature>
<protein>
    <submittedName>
        <fullName evidence="2">Uncharacterized protein</fullName>
    </submittedName>
</protein>
<accession>A0ABT5Z0P2</accession>
<dbReference type="Proteomes" id="UP001220022">
    <property type="component" value="Unassembled WGS sequence"/>
</dbReference>
<gene>
    <name evidence="2" type="ORF">P2L57_17265</name>
</gene>
<dbReference type="EMBL" id="JARHTQ010000010">
    <property type="protein sequence ID" value="MDF2257410.1"/>
    <property type="molecule type" value="Genomic_DNA"/>
</dbReference>
<evidence type="ECO:0000313" key="2">
    <source>
        <dbReference type="EMBL" id="MDF2257410.1"/>
    </source>
</evidence>
<reference evidence="2 3" key="1">
    <citation type="submission" date="2023-03" db="EMBL/GenBank/DDBJ databases">
        <title>Draft genome sequence of type strain Streptomyces ferralitis JCM 14344.</title>
        <authorList>
            <person name="Klaysubun C."/>
            <person name="Duangmal K."/>
        </authorList>
    </citation>
    <scope>NUCLEOTIDE SEQUENCE [LARGE SCALE GENOMIC DNA]</scope>
    <source>
        <strain evidence="2 3">JCM 14344</strain>
    </source>
</reference>
<keyword evidence="3" id="KW-1185">Reference proteome</keyword>
<name>A0ABT5Z0P2_9ACTN</name>
<proteinExistence type="predicted"/>
<sequence length="98" mass="10964">MGNLLAFAFCRLLWTDNLLAKRRRAAYGGQPQNEKFSTLLQLTSPDVAEDIERTESVSIAMLTVWETLGLPLRPRECSGRGEPPGTLTTAQWSEVEVR</sequence>
<evidence type="ECO:0000256" key="1">
    <source>
        <dbReference type="SAM" id="MobiDB-lite"/>
    </source>
</evidence>
<evidence type="ECO:0000313" key="3">
    <source>
        <dbReference type="Proteomes" id="UP001220022"/>
    </source>
</evidence>
<organism evidence="2 3">
    <name type="scientific">Streptantibioticus ferralitis</name>
    <dbReference type="NCBI Taxonomy" id="236510"/>
    <lineage>
        <taxon>Bacteria</taxon>
        <taxon>Bacillati</taxon>
        <taxon>Actinomycetota</taxon>
        <taxon>Actinomycetes</taxon>
        <taxon>Kitasatosporales</taxon>
        <taxon>Streptomycetaceae</taxon>
        <taxon>Streptantibioticus</taxon>
    </lineage>
</organism>
<comment type="caution">
    <text evidence="2">The sequence shown here is derived from an EMBL/GenBank/DDBJ whole genome shotgun (WGS) entry which is preliminary data.</text>
</comment>
<dbReference type="RefSeq" id="WP_275815781.1">
    <property type="nucleotide sequence ID" value="NZ_BAAANM010000001.1"/>
</dbReference>